<organism evidence="2 3">
    <name type="scientific">Leptospira yanagawae serovar Saopaulo str. Sao Paulo = ATCC 700523</name>
    <dbReference type="NCBI Taxonomy" id="1249483"/>
    <lineage>
        <taxon>Bacteria</taxon>
        <taxon>Pseudomonadati</taxon>
        <taxon>Spirochaetota</taxon>
        <taxon>Spirochaetia</taxon>
        <taxon>Leptospirales</taxon>
        <taxon>Leptospiraceae</taxon>
        <taxon>Leptospira</taxon>
    </lineage>
</organism>
<dbReference type="RefSeq" id="WP_015679230.1">
    <property type="nucleotide sequence ID" value="NZ_AOGX02000047.1"/>
</dbReference>
<accession>A0A5E8H871</accession>
<name>A0A5E8H871_9LEPT</name>
<proteinExistence type="predicted"/>
<feature type="transmembrane region" description="Helical" evidence="1">
    <location>
        <begin position="20"/>
        <end position="46"/>
    </location>
</feature>
<evidence type="ECO:0000256" key="1">
    <source>
        <dbReference type="SAM" id="Phobius"/>
    </source>
</evidence>
<evidence type="ECO:0008006" key="4">
    <source>
        <dbReference type="Google" id="ProtNLM"/>
    </source>
</evidence>
<dbReference type="EMBL" id="AOGX02000047">
    <property type="protein sequence ID" value="EOQ86860.1"/>
    <property type="molecule type" value="Genomic_DNA"/>
</dbReference>
<keyword evidence="1" id="KW-1133">Transmembrane helix</keyword>
<dbReference type="Proteomes" id="UP000013996">
    <property type="component" value="Unassembled WGS sequence"/>
</dbReference>
<protein>
    <recommendedName>
        <fullName evidence="4">PF07611 family protein</fullName>
    </recommendedName>
</protein>
<comment type="caution">
    <text evidence="2">The sequence shown here is derived from an EMBL/GenBank/DDBJ whole genome shotgun (WGS) entry which is preliminary data.</text>
</comment>
<gene>
    <name evidence="2" type="ORF">LEP1GSC202_0251</name>
</gene>
<evidence type="ECO:0000313" key="3">
    <source>
        <dbReference type="Proteomes" id="UP000013996"/>
    </source>
</evidence>
<evidence type="ECO:0000313" key="2">
    <source>
        <dbReference type="EMBL" id="EOQ86860.1"/>
    </source>
</evidence>
<dbReference type="STRING" id="1249483.LEP1GSC202_0251"/>
<dbReference type="AlphaFoldDB" id="A0A5E8H871"/>
<keyword evidence="1" id="KW-0472">Membrane</keyword>
<reference evidence="2 3" key="1">
    <citation type="submission" date="2013-04" db="EMBL/GenBank/DDBJ databases">
        <authorList>
            <person name="Harkins D.M."/>
            <person name="Durkin A.S."/>
            <person name="Brinkac L.M."/>
            <person name="Haft D.H."/>
            <person name="Selengut J.D."/>
            <person name="Sanka R."/>
            <person name="DePew J."/>
            <person name="Purushe J."/>
            <person name="Hartskeerl R.A."/>
            <person name="Ahmed A."/>
            <person name="van der Linden H."/>
            <person name="Goris M.G.A."/>
            <person name="Vinetz J.M."/>
            <person name="Sutton G.G."/>
            <person name="Nierman W.C."/>
            <person name="Fouts D.E."/>
        </authorList>
    </citation>
    <scope>NUCLEOTIDE SEQUENCE [LARGE SCALE GENOMIC DNA]</scope>
    <source>
        <strain evidence="2 3">Sao Paulo</strain>
    </source>
</reference>
<sequence>METDPRLPITKSRIGIKWRVFLVTICLLVGIFALDRILFYDLYFLFPNETEWDSSPWYNFIYKTKSLQNQKKEHRTIITGSSVALYSVLPDELNQKEIRKTKYDFFSHVAMSPTDLYYYKETLLSTRPDVVVYLHNFADLQWEYLDQKQNSLIFQEEIWVKQLADRYPTKTIYPTQYLKDYWNRISRKSFSKLATKSMFYVSRFRIFFWDPIIVYIDNHFRSGRKYHLYQGEIPIEGIWSKGWTKEIATIQCSEQRKGESIFIQKPNTDITFQFYQNQKTLDLKTPSVTIQKSFSKTGWTEIQWKDLAGKEIVWQIVQIHVNTNLPTAKEVNLIRYGKDESVGIRLSHFFCKTFSKENYSYSRRSFWDDTRFIQMSDSEFREEYFERMIRDSANRNELFRLHKVREAKKTVNAVDFQPWKEYNRILEISDYFQANKIPFVLVLSPENPIEFAFYKDSQWRKDWVNDLRNKLAKRGHVLIDHTEAVKDVRYFFDPHHLTYEGASFYDLIFAKSLEPYLSDPKTETFQEKP</sequence>
<keyword evidence="1" id="KW-0812">Transmembrane</keyword>